<dbReference type="InterPro" id="IPR013103">
    <property type="entry name" value="RVT_2"/>
</dbReference>
<dbReference type="PANTHER" id="PTHR11439">
    <property type="entry name" value="GAG-POL-RELATED RETROTRANSPOSON"/>
    <property type="match status" value="1"/>
</dbReference>
<comment type="caution">
    <text evidence="2">The sequence shown here is derived from an EMBL/GenBank/DDBJ whole genome shotgun (WGS) entry which is preliminary data.</text>
</comment>
<evidence type="ECO:0000259" key="1">
    <source>
        <dbReference type="Pfam" id="PF07727"/>
    </source>
</evidence>
<gene>
    <name evidence="2" type="ORF">Sango_2674700</name>
</gene>
<reference evidence="2" key="1">
    <citation type="submission" date="2020-06" db="EMBL/GenBank/DDBJ databases">
        <authorList>
            <person name="Li T."/>
            <person name="Hu X."/>
            <person name="Zhang T."/>
            <person name="Song X."/>
            <person name="Zhang H."/>
            <person name="Dai N."/>
            <person name="Sheng W."/>
            <person name="Hou X."/>
            <person name="Wei L."/>
        </authorList>
    </citation>
    <scope>NUCLEOTIDE SEQUENCE</scope>
    <source>
        <strain evidence="2">K16</strain>
        <tissue evidence="2">Leaf</tissue>
    </source>
</reference>
<protein>
    <submittedName>
        <fullName evidence="2">Retrovirus-related Pol polyprotein from transposon RE1</fullName>
    </submittedName>
</protein>
<dbReference type="EMBL" id="JACGWL010000016">
    <property type="protein sequence ID" value="KAK4385507.1"/>
    <property type="molecule type" value="Genomic_DNA"/>
</dbReference>
<dbReference type="SUPFAM" id="SSF56672">
    <property type="entry name" value="DNA/RNA polymerases"/>
    <property type="match status" value="1"/>
</dbReference>
<dbReference type="InterPro" id="IPR043502">
    <property type="entry name" value="DNA/RNA_pol_sf"/>
</dbReference>
<dbReference type="CDD" id="cd09272">
    <property type="entry name" value="RNase_HI_RT_Ty1"/>
    <property type="match status" value="1"/>
</dbReference>
<reference evidence="2" key="2">
    <citation type="journal article" date="2024" name="Plant">
        <title>Genomic evolution and insights into agronomic trait innovations of Sesamum species.</title>
        <authorList>
            <person name="Miao H."/>
            <person name="Wang L."/>
            <person name="Qu L."/>
            <person name="Liu H."/>
            <person name="Sun Y."/>
            <person name="Le M."/>
            <person name="Wang Q."/>
            <person name="Wei S."/>
            <person name="Zheng Y."/>
            <person name="Lin W."/>
            <person name="Duan Y."/>
            <person name="Cao H."/>
            <person name="Xiong S."/>
            <person name="Wang X."/>
            <person name="Wei L."/>
            <person name="Li C."/>
            <person name="Ma Q."/>
            <person name="Ju M."/>
            <person name="Zhao R."/>
            <person name="Li G."/>
            <person name="Mu C."/>
            <person name="Tian Q."/>
            <person name="Mei H."/>
            <person name="Zhang T."/>
            <person name="Gao T."/>
            <person name="Zhang H."/>
        </authorList>
    </citation>
    <scope>NUCLEOTIDE SEQUENCE</scope>
    <source>
        <strain evidence="2">K16</strain>
    </source>
</reference>
<evidence type="ECO:0000313" key="2">
    <source>
        <dbReference type="EMBL" id="KAK4385507.1"/>
    </source>
</evidence>
<organism evidence="2 3">
    <name type="scientific">Sesamum angolense</name>
    <dbReference type="NCBI Taxonomy" id="2727404"/>
    <lineage>
        <taxon>Eukaryota</taxon>
        <taxon>Viridiplantae</taxon>
        <taxon>Streptophyta</taxon>
        <taxon>Embryophyta</taxon>
        <taxon>Tracheophyta</taxon>
        <taxon>Spermatophyta</taxon>
        <taxon>Magnoliopsida</taxon>
        <taxon>eudicotyledons</taxon>
        <taxon>Gunneridae</taxon>
        <taxon>Pentapetalae</taxon>
        <taxon>asterids</taxon>
        <taxon>lamiids</taxon>
        <taxon>Lamiales</taxon>
        <taxon>Pedaliaceae</taxon>
        <taxon>Sesamum</taxon>
    </lineage>
</organism>
<name>A0AAE1W2G4_9LAMI</name>
<sequence length="492" mass="54876">MDTIVKVKWSHHSLKESTWNDEKDMKQHLCSGTDIDFVNYFIGIIDAKATVTPLSPGLKLDADSDSTVEVPCLPNHVPDFLPCSSPKILPPTQSTDLTPTPPASSSPVPTLRSSAHMLFLAQVNAVQEPKSFLEATKHAHWREAMGKEIEALERNDTWDLTELPKGKRAIAYSWCILQLDVNNAFLHGQLDEEVYMTPPEGYEKAHPGLVCKLKKSLYGLKQASRQWNIELTSKLEAYGFKQSPHDHCLFTMHSNSCSLALIVYVDDVLLTGTSIDALAAVKTYLDDLFTIKDLGHAKYFLGLELARSSHGHSTVEVPCLPNPVPDFLPSSSFQLSAYSNSDWASCVDSRRSFTGYCIFLGDSLVSWKTKKQPTVSRSSAEAEYRSMGATVCELLWISYLLHEFGISVTSPIPFHCDNKAAIHITENPVFHERTKHLDIDCHLVRDHFKRGFILPRHVPSSQQVADMFTKSLPAVPFSRLLSKLGMISHAPT</sequence>
<dbReference type="Pfam" id="PF07727">
    <property type="entry name" value="RVT_2"/>
    <property type="match status" value="1"/>
</dbReference>
<dbReference type="Proteomes" id="UP001289374">
    <property type="component" value="Unassembled WGS sequence"/>
</dbReference>
<accession>A0AAE1W2G4</accession>
<proteinExistence type="predicted"/>
<keyword evidence="3" id="KW-1185">Reference proteome</keyword>
<dbReference type="PANTHER" id="PTHR11439:SF465">
    <property type="entry name" value="REVERSE TRANSCRIPTASE TY1_COPIA-TYPE DOMAIN-CONTAINING PROTEIN"/>
    <property type="match status" value="1"/>
</dbReference>
<dbReference type="AlphaFoldDB" id="A0AAE1W2G4"/>
<evidence type="ECO:0000313" key="3">
    <source>
        <dbReference type="Proteomes" id="UP001289374"/>
    </source>
</evidence>
<feature type="domain" description="Reverse transcriptase Ty1/copia-type" evidence="1">
    <location>
        <begin position="169"/>
        <end position="311"/>
    </location>
</feature>